<comment type="caution">
    <text evidence="1">The sequence shown here is derived from an EMBL/GenBank/DDBJ whole genome shotgun (WGS) entry which is preliminary data.</text>
</comment>
<reference evidence="1" key="1">
    <citation type="submission" date="2023-04" db="EMBL/GenBank/DDBJ databases">
        <title>Draft Genome sequencing of Naganishia species isolated from polar environments using Oxford Nanopore Technology.</title>
        <authorList>
            <person name="Leo P."/>
            <person name="Venkateswaran K."/>
        </authorList>
    </citation>
    <scope>NUCLEOTIDE SEQUENCE</scope>
    <source>
        <strain evidence="1">MNA-CCFEE 5261</strain>
    </source>
</reference>
<accession>A0ACC2W0P3</accession>
<dbReference type="Proteomes" id="UP001241377">
    <property type="component" value="Unassembled WGS sequence"/>
</dbReference>
<evidence type="ECO:0000313" key="1">
    <source>
        <dbReference type="EMBL" id="KAJ9104804.1"/>
    </source>
</evidence>
<proteinExistence type="predicted"/>
<name>A0ACC2W0P3_9TREE</name>
<protein>
    <submittedName>
        <fullName evidence="1">Uncharacterized protein</fullName>
    </submittedName>
</protein>
<keyword evidence="2" id="KW-1185">Reference proteome</keyword>
<organism evidence="1 2">
    <name type="scientific">Naganishia cerealis</name>
    <dbReference type="NCBI Taxonomy" id="610337"/>
    <lineage>
        <taxon>Eukaryota</taxon>
        <taxon>Fungi</taxon>
        <taxon>Dikarya</taxon>
        <taxon>Basidiomycota</taxon>
        <taxon>Agaricomycotina</taxon>
        <taxon>Tremellomycetes</taxon>
        <taxon>Filobasidiales</taxon>
        <taxon>Filobasidiaceae</taxon>
        <taxon>Naganishia</taxon>
    </lineage>
</organism>
<sequence length="393" mass="42001">MMDDDPWGSTTDPWGTPAIDVIGIRDDAPVKQADTQSPPTHTSSLPVPPAVGNFAEVDPWASPAVSVRTQEKTPSPIPDIHSTLSSGTPQVSDSPLPPQWTSQGSLEGDTWRTTEAVPTAPASGLAIQLSPEQIPLPGTDNEESDLEHPAEEKPSGPSGAVWKASDEQDNQLDVPDLPTLSEPPRPLVVEDETFNPFSQSEGPSDPIPGNSTEGFAPSSFDDDAFGGFTAGGFQDRAEFAGIEYGDGSQGWGNPEGSSNIPSADGAWGVESDANNLANEDDDEGGFQSSSATYGSTIKVANVNEEDGFHSIPAKEKEVVPSEKLKHDEWEAARRDIELREARAPAEVVNKLVSQWKDVLEQIFPLSDSTDLGKDVEDGMDLETTIRRDRYVTA</sequence>
<dbReference type="EMBL" id="JASBWR010000039">
    <property type="protein sequence ID" value="KAJ9104804.1"/>
    <property type="molecule type" value="Genomic_DNA"/>
</dbReference>
<gene>
    <name evidence="1" type="ORF">QFC19_003945</name>
</gene>
<evidence type="ECO:0000313" key="2">
    <source>
        <dbReference type="Proteomes" id="UP001241377"/>
    </source>
</evidence>